<dbReference type="InterPro" id="IPR032466">
    <property type="entry name" value="Metal_Hydrolase"/>
</dbReference>
<evidence type="ECO:0000256" key="3">
    <source>
        <dbReference type="ARBA" id="ARBA00006083"/>
    </source>
</evidence>
<comment type="cofactor">
    <cofactor evidence="1">
        <name>Zn(2+)</name>
        <dbReference type="ChEBI" id="CHEBI:29105"/>
    </cofactor>
</comment>
<reference evidence="11 12" key="1">
    <citation type="journal article" date="2018" name="Proc. Natl. Acad. Sci. U.S.A.">
        <title>Linking secondary metabolites to gene clusters through genome sequencing of six diverse Aspergillus species.</title>
        <authorList>
            <person name="Kaerboelling I."/>
            <person name="Vesth T.C."/>
            <person name="Frisvad J.C."/>
            <person name="Nybo J.L."/>
            <person name="Theobald S."/>
            <person name="Kuo A."/>
            <person name="Bowyer P."/>
            <person name="Matsuda Y."/>
            <person name="Mondo S."/>
            <person name="Lyhne E.K."/>
            <person name="Kogle M.E."/>
            <person name="Clum A."/>
            <person name="Lipzen A."/>
            <person name="Salamov A."/>
            <person name="Ngan C.Y."/>
            <person name="Daum C."/>
            <person name="Chiniquy J."/>
            <person name="Barry K."/>
            <person name="LaButti K."/>
            <person name="Haridas S."/>
            <person name="Simmons B.A."/>
            <person name="Magnuson J.K."/>
            <person name="Mortensen U.H."/>
            <person name="Larsen T.O."/>
            <person name="Grigoriev I.V."/>
            <person name="Baker S.E."/>
            <person name="Andersen M.R."/>
        </authorList>
    </citation>
    <scope>NUCLEOTIDE SEQUENCE [LARGE SCALE GENOMIC DNA]</scope>
    <source>
        <strain evidence="11 12">IBT 24754</strain>
    </source>
</reference>
<dbReference type="InterPro" id="IPR001365">
    <property type="entry name" value="A_deaminase_dom"/>
</dbReference>
<proteinExistence type="inferred from homology"/>
<protein>
    <recommendedName>
        <fullName evidence="4">adenosine deaminase</fullName>
        <ecNumber evidence="4">3.5.4.4</ecNumber>
    </recommendedName>
</protein>
<evidence type="ECO:0000256" key="2">
    <source>
        <dbReference type="ARBA" id="ARBA00004613"/>
    </source>
</evidence>
<dbReference type="InterPro" id="IPR006330">
    <property type="entry name" value="Ado/ade_deaminase"/>
</dbReference>
<sequence length="566" mass="64136">MDPDNRLWEIEEGVPQLLDPFIQKFLAGRRSLIQEEKSQQHDSNLCKALPEVAIRARKIVSRICSATRLEHGGIPHPSLMSDPDRERLESSDLWKIVRNLPKGSLLYGHLPVMIDIDFLIDQALATPGIYISAPNPLITHHDFENATFFFHYMPAHQAEVEGSKDKPELSLWSDSYEPSASLDLQTAAALFPHGGQIGFRDWLKRRCAVSSENHPCGRRTSPISNLFNHYLPIVSPLFHHEPILRVCLRRIFSQLVADKINYVEFRLAFDFQYTREGAEKPEADYFAWFHIFQEEISLFQSLDEGKNFYGARIIWAAPRNLSNKDIGESMKECIIMKKRFPALICGFDLLGQESTERPLHNLLPILFWFRGRCAEETVNIPFIFSAGQSMGAGDDADGNLFDAVLLSSRRISQGLSLYTHPLLIDIIKKKNILIECSPTSNKGFGFTNSFQAHPIPALLSREVSVALCNDSPGIFGNGENGLSSEFWQALLAFQNMGLTGLAMLVENSIRWSCYEDQTQSEWGSDIQEGILGEGEKAARLHAFYAEFESFCQWVVREYGEKYPVEV</sequence>
<comment type="catalytic activity">
    <reaction evidence="9">
        <text>adenosine + H2O + H(+) = inosine + NH4(+)</text>
        <dbReference type="Rhea" id="RHEA:24408"/>
        <dbReference type="ChEBI" id="CHEBI:15377"/>
        <dbReference type="ChEBI" id="CHEBI:15378"/>
        <dbReference type="ChEBI" id="CHEBI:16335"/>
        <dbReference type="ChEBI" id="CHEBI:17596"/>
        <dbReference type="ChEBI" id="CHEBI:28938"/>
        <dbReference type="EC" id="3.5.4.4"/>
    </reaction>
</comment>
<name>A0A2T5LP91_9EURO</name>
<keyword evidence="5" id="KW-0964">Secreted</keyword>
<evidence type="ECO:0000259" key="10">
    <source>
        <dbReference type="Pfam" id="PF00962"/>
    </source>
</evidence>
<dbReference type="AlphaFoldDB" id="A0A2T5LP91"/>
<dbReference type="PANTHER" id="PTHR11409">
    <property type="entry name" value="ADENOSINE DEAMINASE"/>
    <property type="match status" value="1"/>
</dbReference>
<dbReference type="GO" id="GO:0046103">
    <property type="term" value="P:inosine biosynthetic process"/>
    <property type="evidence" value="ECO:0007669"/>
    <property type="project" value="TreeGrafter"/>
</dbReference>
<accession>A0A2T5LP91</accession>
<dbReference type="GO" id="GO:0046872">
    <property type="term" value="F:metal ion binding"/>
    <property type="evidence" value="ECO:0007669"/>
    <property type="project" value="UniProtKB-KW"/>
</dbReference>
<dbReference type="VEuPathDB" id="FungiDB:P175DRAFT_0485159"/>
<comment type="subcellular location">
    <subcellularLocation>
        <location evidence="2">Secreted</location>
    </subcellularLocation>
</comment>
<dbReference type="FunFam" id="3.20.20.140:FF:000017">
    <property type="entry name" value="Adenosine deaminase 2"/>
    <property type="match status" value="1"/>
</dbReference>
<evidence type="ECO:0000256" key="7">
    <source>
        <dbReference type="ARBA" id="ARBA00022729"/>
    </source>
</evidence>
<gene>
    <name evidence="11" type="ORF">P175DRAFT_0485159</name>
</gene>
<organism evidence="11 12">
    <name type="scientific">Aspergillus ochraceoroseus IBT 24754</name>
    <dbReference type="NCBI Taxonomy" id="1392256"/>
    <lineage>
        <taxon>Eukaryota</taxon>
        <taxon>Fungi</taxon>
        <taxon>Dikarya</taxon>
        <taxon>Ascomycota</taxon>
        <taxon>Pezizomycotina</taxon>
        <taxon>Eurotiomycetes</taxon>
        <taxon>Eurotiomycetidae</taxon>
        <taxon>Eurotiales</taxon>
        <taxon>Aspergillaceae</taxon>
        <taxon>Aspergillus</taxon>
        <taxon>Aspergillus subgen. Nidulantes</taxon>
    </lineage>
</organism>
<evidence type="ECO:0000313" key="12">
    <source>
        <dbReference type="Proteomes" id="UP000244073"/>
    </source>
</evidence>
<evidence type="ECO:0000256" key="5">
    <source>
        <dbReference type="ARBA" id="ARBA00022525"/>
    </source>
</evidence>
<dbReference type="GeneID" id="63812474"/>
<dbReference type="GO" id="GO:0005576">
    <property type="term" value="C:extracellular region"/>
    <property type="evidence" value="ECO:0007669"/>
    <property type="project" value="UniProtKB-SubCell"/>
</dbReference>
<dbReference type="EMBL" id="MSFN02000008">
    <property type="protein sequence ID" value="PTU18095.1"/>
    <property type="molecule type" value="Genomic_DNA"/>
</dbReference>
<comment type="similarity">
    <text evidence="3">Belongs to the metallo-dependent hydrolases superfamily. Adenosine and AMP deaminases family. ADGF subfamily.</text>
</comment>
<evidence type="ECO:0000256" key="1">
    <source>
        <dbReference type="ARBA" id="ARBA00001947"/>
    </source>
</evidence>
<dbReference type="OrthoDB" id="7202371at2759"/>
<dbReference type="EC" id="3.5.4.4" evidence="4"/>
<evidence type="ECO:0000256" key="6">
    <source>
        <dbReference type="ARBA" id="ARBA00022723"/>
    </source>
</evidence>
<keyword evidence="6" id="KW-0479">Metal-binding</keyword>
<dbReference type="Proteomes" id="UP000244073">
    <property type="component" value="Unassembled WGS sequence"/>
</dbReference>
<dbReference type="Gene3D" id="3.20.20.140">
    <property type="entry name" value="Metal-dependent hydrolases"/>
    <property type="match status" value="1"/>
</dbReference>
<keyword evidence="8" id="KW-0378">Hydrolase</keyword>
<dbReference type="PANTHER" id="PTHR11409:SF39">
    <property type="entry name" value="ADENOSINE DEAMINASE 2"/>
    <property type="match status" value="1"/>
</dbReference>
<dbReference type="SUPFAM" id="SSF51556">
    <property type="entry name" value="Metallo-dependent hydrolases"/>
    <property type="match status" value="1"/>
</dbReference>
<evidence type="ECO:0000313" key="11">
    <source>
        <dbReference type="EMBL" id="PTU18095.1"/>
    </source>
</evidence>
<evidence type="ECO:0000256" key="9">
    <source>
        <dbReference type="ARBA" id="ARBA00047764"/>
    </source>
</evidence>
<evidence type="ECO:0000256" key="4">
    <source>
        <dbReference type="ARBA" id="ARBA00012784"/>
    </source>
</evidence>
<comment type="caution">
    <text evidence="11">The sequence shown here is derived from an EMBL/GenBank/DDBJ whole genome shotgun (WGS) entry which is preliminary data.</text>
</comment>
<keyword evidence="7" id="KW-0732">Signal</keyword>
<dbReference type="GO" id="GO:0019239">
    <property type="term" value="F:deaminase activity"/>
    <property type="evidence" value="ECO:0007669"/>
    <property type="project" value="InterPro"/>
</dbReference>
<dbReference type="Pfam" id="PF00962">
    <property type="entry name" value="A_deaminase"/>
    <property type="match status" value="1"/>
</dbReference>
<evidence type="ECO:0000256" key="8">
    <source>
        <dbReference type="ARBA" id="ARBA00022801"/>
    </source>
</evidence>
<feature type="domain" description="Adenosine deaminase" evidence="10">
    <location>
        <begin position="300"/>
        <end position="522"/>
    </location>
</feature>
<dbReference type="RefSeq" id="XP_040749487.1">
    <property type="nucleotide sequence ID" value="XM_040895592.1"/>
</dbReference>